<evidence type="ECO:0000256" key="2">
    <source>
        <dbReference type="ARBA" id="ARBA00010871"/>
    </source>
</evidence>
<evidence type="ECO:0000256" key="10">
    <source>
        <dbReference type="PROSITE-ProRule" id="PRU00409"/>
    </source>
</evidence>
<dbReference type="InterPro" id="IPR016185">
    <property type="entry name" value="PreATP-grasp_dom_sf"/>
</dbReference>
<keyword evidence="6 10" id="KW-0067">ATP-binding</keyword>
<dbReference type="PANTHER" id="PTHR23132">
    <property type="entry name" value="D-ALANINE--D-ALANINE LIGASE"/>
    <property type="match status" value="1"/>
</dbReference>
<evidence type="ECO:0000259" key="11">
    <source>
        <dbReference type="PROSITE" id="PS50975"/>
    </source>
</evidence>
<keyword evidence="13" id="KW-1185">Reference proteome</keyword>
<reference evidence="13" key="1">
    <citation type="journal article" date="2019" name="Int. J. Syst. Evol. Microbiol.">
        <title>The Global Catalogue of Microorganisms (GCM) 10K type strain sequencing project: providing services to taxonomists for standard genome sequencing and annotation.</title>
        <authorList>
            <consortium name="The Broad Institute Genomics Platform"/>
            <consortium name="The Broad Institute Genome Sequencing Center for Infectious Disease"/>
            <person name="Wu L."/>
            <person name="Ma J."/>
        </authorList>
    </citation>
    <scope>NUCLEOTIDE SEQUENCE [LARGE SCALE GENOMIC DNA]</scope>
    <source>
        <strain evidence="13">CGMCC 4.7241</strain>
    </source>
</reference>
<keyword evidence="4" id="KW-0436">Ligase</keyword>
<dbReference type="Gene3D" id="3.40.50.20">
    <property type="match status" value="1"/>
</dbReference>
<evidence type="ECO:0000313" key="12">
    <source>
        <dbReference type="EMBL" id="MFC3765579.1"/>
    </source>
</evidence>
<dbReference type="InterPro" id="IPR000291">
    <property type="entry name" value="D-Ala_lig_Van_CS"/>
</dbReference>
<evidence type="ECO:0000256" key="5">
    <source>
        <dbReference type="ARBA" id="ARBA00022741"/>
    </source>
</evidence>
<feature type="domain" description="ATP-grasp" evidence="11">
    <location>
        <begin position="141"/>
        <end position="338"/>
    </location>
</feature>
<dbReference type="SUPFAM" id="SSF56059">
    <property type="entry name" value="Glutathione synthetase ATP-binding domain-like"/>
    <property type="match status" value="1"/>
</dbReference>
<dbReference type="InterPro" id="IPR011095">
    <property type="entry name" value="Dala_Dala_lig_C"/>
</dbReference>
<keyword evidence="8" id="KW-0573">Peptidoglycan synthesis</keyword>
<dbReference type="InterPro" id="IPR013815">
    <property type="entry name" value="ATP_grasp_subdomain_1"/>
</dbReference>
<dbReference type="PANTHER" id="PTHR23132:SF23">
    <property type="entry name" value="D-ALANINE--D-ALANINE LIGASE B"/>
    <property type="match status" value="1"/>
</dbReference>
<keyword evidence="7" id="KW-0133">Cell shape</keyword>
<dbReference type="PROSITE" id="PS50975">
    <property type="entry name" value="ATP_GRASP"/>
    <property type="match status" value="1"/>
</dbReference>
<keyword evidence="9" id="KW-0961">Cell wall biogenesis/degradation</keyword>
<evidence type="ECO:0000256" key="6">
    <source>
        <dbReference type="ARBA" id="ARBA00022840"/>
    </source>
</evidence>
<dbReference type="SUPFAM" id="SSF52440">
    <property type="entry name" value="PreATP-grasp domain"/>
    <property type="match status" value="1"/>
</dbReference>
<gene>
    <name evidence="12" type="ORF">ACFOUW_32425</name>
</gene>
<dbReference type="InterPro" id="IPR011761">
    <property type="entry name" value="ATP-grasp"/>
</dbReference>
<evidence type="ECO:0000256" key="8">
    <source>
        <dbReference type="ARBA" id="ARBA00022984"/>
    </source>
</evidence>
<dbReference type="PROSITE" id="PS00843">
    <property type="entry name" value="DALA_DALA_LIGASE_1"/>
    <property type="match status" value="1"/>
</dbReference>
<keyword evidence="5 10" id="KW-0547">Nucleotide-binding</keyword>
<keyword evidence="3" id="KW-0963">Cytoplasm</keyword>
<dbReference type="Gene3D" id="3.30.1490.20">
    <property type="entry name" value="ATP-grasp fold, A domain"/>
    <property type="match status" value="1"/>
</dbReference>
<evidence type="ECO:0000256" key="9">
    <source>
        <dbReference type="ARBA" id="ARBA00023316"/>
    </source>
</evidence>
<evidence type="ECO:0000256" key="4">
    <source>
        <dbReference type="ARBA" id="ARBA00022598"/>
    </source>
</evidence>
<accession>A0ABV7YNI4</accession>
<dbReference type="EMBL" id="JBHRZH010000041">
    <property type="protein sequence ID" value="MFC3765579.1"/>
    <property type="molecule type" value="Genomic_DNA"/>
</dbReference>
<comment type="similarity">
    <text evidence="2">Belongs to the D-alanine--D-alanine ligase family.</text>
</comment>
<evidence type="ECO:0000256" key="7">
    <source>
        <dbReference type="ARBA" id="ARBA00022960"/>
    </source>
</evidence>
<sequence>MFVTVLCGGESTERDVSLASGYAIGRAIAELGNEVRVIDPAAPSPFLTQRVSSPAEVPTFAVPEVPPDMSRQASWRRQLFASLTGGPGLASLRESDLVFVALHGGWGEDGHVQALLDMAGVRYTGAGAAVCAAAWHKDFALGVLHSAGVPVAERVRHVAGRSELPVEAKRLIDDGPVVVKPAAGGSSVSLSLASTADELVAAAAAGSGELLIETYLPGREFTVGVLGDEVLPVIEIELSGPLFDYRAKYQPGAVREICPASIPPALESLLRELALRSHSALGFGPRTYSRVDFRLDAAGTPRCMELNALPGMTPGSLLPLAARTVGLSYAELVARIIALAS</sequence>
<proteinExistence type="inferred from homology"/>
<dbReference type="Pfam" id="PF01820">
    <property type="entry name" value="Dala_Dala_lig_N"/>
    <property type="match status" value="1"/>
</dbReference>
<comment type="caution">
    <text evidence="12">The sequence shown here is derived from an EMBL/GenBank/DDBJ whole genome shotgun (WGS) entry which is preliminary data.</text>
</comment>
<evidence type="ECO:0000313" key="13">
    <source>
        <dbReference type="Proteomes" id="UP001595699"/>
    </source>
</evidence>
<dbReference type="InterPro" id="IPR011127">
    <property type="entry name" value="Dala_Dala_lig_N"/>
</dbReference>
<protein>
    <recommendedName>
        <fullName evidence="11">ATP-grasp domain-containing protein</fullName>
    </recommendedName>
</protein>
<dbReference type="Pfam" id="PF07478">
    <property type="entry name" value="Dala_Dala_lig_C"/>
    <property type="match status" value="1"/>
</dbReference>
<evidence type="ECO:0000256" key="1">
    <source>
        <dbReference type="ARBA" id="ARBA00004496"/>
    </source>
</evidence>
<evidence type="ECO:0000256" key="3">
    <source>
        <dbReference type="ARBA" id="ARBA00022490"/>
    </source>
</evidence>
<organism evidence="12 13">
    <name type="scientific">Tenggerimyces flavus</name>
    <dbReference type="NCBI Taxonomy" id="1708749"/>
    <lineage>
        <taxon>Bacteria</taxon>
        <taxon>Bacillati</taxon>
        <taxon>Actinomycetota</taxon>
        <taxon>Actinomycetes</taxon>
        <taxon>Propionibacteriales</taxon>
        <taxon>Nocardioidaceae</taxon>
        <taxon>Tenggerimyces</taxon>
    </lineage>
</organism>
<name>A0ABV7YNI4_9ACTN</name>
<dbReference type="Proteomes" id="UP001595699">
    <property type="component" value="Unassembled WGS sequence"/>
</dbReference>
<dbReference type="Gene3D" id="3.30.470.20">
    <property type="entry name" value="ATP-grasp fold, B domain"/>
    <property type="match status" value="1"/>
</dbReference>
<comment type="subcellular location">
    <subcellularLocation>
        <location evidence="1">Cytoplasm</location>
    </subcellularLocation>
</comment>
<dbReference type="RefSeq" id="WP_205116590.1">
    <property type="nucleotide sequence ID" value="NZ_JAFBCM010000001.1"/>
</dbReference>